<reference evidence="12" key="1">
    <citation type="submission" date="2022-01" db="EMBL/GenBank/DDBJ databases">
        <authorList>
            <person name="King R."/>
        </authorList>
    </citation>
    <scope>NUCLEOTIDE SEQUENCE</scope>
</reference>
<feature type="domain" description="Glycoside hydrolase family 2 catalytic" evidence="10">
    <location>
        <begin position="313"/>
        <end position="605"/>
    </location>
</feature>
<keyword evidence="8" id="KW-0732">Signal</keyword>
<comment type="catalytic activity">
    <reaction evidence="7">
        <text>a beta-D-glucuronoside + H2O = D-glucuronate + an alcohol</text>
        <dbReference type="Rhea" id="RHEA:17633"/>
        <dbReference type="ChEBI" id="CHEBI:15377"/>
        <dbReference type="ChEBI" id="CHEBI:30879"/>
        <dbReference type="ChEBI" id="CHEBI:58720"/>
        <dbReference type="ChEBI" id="CHEBI:83411"/>
        <dbReference type="EC" id="3.2.1.31"/>
    </reaction>
</comment>
<dbReference type="GO" id="GO:0005615">
    <property type="term" value="C:extracellular space"/>
    <property type="evidence" value="ECO:0007669"/>
    <property type="project" value="TreeGrafter"/>
</dbReference>
<feature type="domain" description="Glycoside hydrolase family 2 immunoglobulin-like beta-sandwich" evidence="9">
    <location>
        <begin position="205"/>
        <end position="305"/>
    </location>
</feature>
<evidence type="ECO:0000256" key="6">
    <source>
        <dbReference type="ARBA" id="ARBA00023295"/>
    </source>
</evidence>
<dbReference type="Gene3D" id="2.60.120.260">
    <property type="entry name" value="Galactose-binding domain-like"/>
    <property type="match status" value="1"/>
</dbReference>
<dbReference type="Gene3D" id="3.20.20.80">
    <property type="entry name" value="Glycosidases"/>
    <property type="match status" value="1"/>
</dbReference>
<dbReference type="Pfam" id="PF02837">
    <property type="entry name" value="Glyco_hydro_2_N"/>
    <property type="match status" value="1"/>
</dbReference>
<sequence>MFLDRLTFILVIAILQGYAESGILYPRESATREKLSLDGLWYFSLSTNGSNPREGLTGNVNDHDVALMPVPSSFNDIPTSLGARDHLGAVLYERTFLVPNSWKSDKKIWIRFGSVCYSAEVYINGKLAVSHQIGHLPFAAEITSLLTDDENTVRVIVDTTLTSTSIPQGSISTLPGGRKKLDYTFDFFNYGGIDRPVFLYTTPQTYIDDIHITTTVEGNTGTVAYWVDVAGSLPTITYKVEVIDKNKKVVATNNGANGEIKIANANLWWPYLMDDNPGYLYTLRVQLVSATNNIIDSYSHPFGIRQIGWDSTSVTINGRPIYIRGFGRHEDSDIRGKGLDLPLIIRDHNLIKWIGANAYRTSHYPYAEEIMDLADRLGIMILDEVPAVNTENYNNDLLENHKRSLTELYKRDKNRPSVVIWSIANEPRTQLAESEDYYRHVSAHIKSFDQTRPITIANCYGYDVDHSGQFLDILGVNKYASWYEYPGELDTIVPKVVEQCEGWHKKYNKPVLVTEYGADTLEGYHVLPTYVWSEEFQVKMMAQHFKAFDQLRAQGWFIGEMIWNFADFKTGNDVRRVGGNKKGMFTRERQPKDSAHFLRKRYWNLARKLNNVKLPTDLEEYVLS</sequence>
<dbReference type="NCBIfam" id="NF007538">
    <property type="entry name" value="PRK10150.1"/>
    <property type="match status" value="1"/>
</dbReference>
<evidence type="ECO:0000256" key="3">
    <source>
        <dbReference type="ARBA" id="ARBA00012761"/>
    </source>
</evidence>
<dbReference type="GO" id="GO:0004566">
    <property type="term" value="F:beta-glucuronidase activity"/>
    <property type="evidence" value="ECO:0007669"/>
    <property type="project" value="UniProtKB-EC"/>
</dbReference>
<evidence type="ECO:0000256" key="7">
    <source>
        <dbReference type="RuleBase" id="RU361154"/>
    </source>
</evidence>
<comment type="function">
    <text evidence="1 7">Plays an important role in the degradation of dermatan and keratan sulfates.</text>
</comment>
<dbReference type="InterPro" id="IPR013783">
    <property type="entry name" value="Ig-like_fold"/>
</dbReference>
<proteinExistence type="inferred from homology"/>
<dbReference type="Pfam" id="PF02836">
    <property type="entry name" value="Glyco_hydro_2_C"/>
    <property type="match status" value="1"/>
</dbReference>
<dbReference type="EMBL" id="OV651826">
    <property type="protein sequence ID" value="CAH1103309.1"/>
    <property type="molecule type" value="Genomic_DNA"/>
</dbReference>
<dbReference type="InterPro" id="IPR006101">
    <property type="entry name" value="Glyco_hydro_2"/>
</dbReference>
<dbReference type="SUPFAM" id="SSF49785">
    <property type="entry name" value="Galactose-binding domain-like"/>
    <property type="match status" value="1"/>
</dbReference>
<dbReference type="OrthoDB" id="408532at2759"/>
<dbReference type="GO" id="GO:0030246">
    <property type="term" value="F:carbohydrate binding"/>
    <property type="evidence" value="ECO:0007669"/>
    <property type="project" value="TreeGrafter"/>
</dbReference>
<keyword evidence="7" id="KW-0458">Lysosome</keyword>
<comment type="subunit">
    <text evidence="7">Homotetramer.</text>
</comment>
<evidence type="ECO:0000313" key="12">
    <source>
        <dbReference type="EMBL" id="CAH1103309.1"/>
    </source>
</evidence>
<evidence type="ECO:0000256" key="1">
    <source>
        <dbReference type="ARBA" id="ARBA00003025"/>
    </source>
</evidence>
<evidence type="ECO:0000259" key="9">
    <source>
        <dbReference type="Pfam" id="PF00703"/>
    </source>
</evidence>
<dbReference type="GO" id="GO:0005975">
    <property type="term" value="P:carbohydrate metabolic process"/>
    <property type="evidence" value="ECO:0007669"/>
    <property type="project" value="InterPro"/>
</dbReference>
<dbReference type="Gene3D" id="2.60.40.10">
    <property type="entry name" value="Immunoglobulins"/>
    <property type="match status" value="1"/>
</dbReference>
<dbReference type="PANTHER" id="PTHR10066:SF67">
    <property type="entry name" value="BETA-GLUCURONIDASE"/>
    <property type="match status" value="1"/>
</dbReference>
<dbReference type="InterPro" id="IPR036156">
    <property type="entry name" value="Beta-gal/glucu_dom_sf"/>
</dbReference>
<feature type="signal peptide" evidence="8">
    <location>
        <begin position="1"/>
        <end position="21"/>
    </location>
</feature>
<accession>A0A9P0G5Y7</accession>
<comment type="activity regulation">
    <text evidence="7">Inhibited by L-aspartic acid.</text>
</comment>
<evidence type="ECO:0000259" key="11">
    <source>
        <dbReference type="Pfam" id="PF02837"/>
    </source>
</evidence>
<evidence type="ECO:0000256" key="4">
    <source>
        <dbReference type="ARBA" id="ARBA00016205"/>
    </source>
</evidence>
<feature type="domain" description="Glycosyl hydrolases family 2 sugar binding" evidence="11">
    <location>
        <begin position="37"/>
        <end position="203"/>
    </location>
</feature>
<evidence type="ECO:0000313" key="13">
    <source>
        <dbReference type="Proteomes" id="UP001153636"/>
    </source>
</evidence>
<comment type="similarity">
    <text evidence="2 7">Belongs to the glycosyl hydrolase 2 family.</text>
</comment>
<evidence type="ECO:0000259" key="10">
    <source>
        <dbReference type="Pfam" id="PF02836"/>
    </source>
</evidence>
<feature type="chain" id="PRO_5040353978" description="Beta-glucuronidase" evidence="8">
    <location>
        <begin position="22"/>
        <end position="624"/>
    </location>
</feature>
<protein>
    <recommendedName>
        <fullName evidence="4 7">Beta-glucuronidase</fullName>
        <ecNumber evidence="3 7">3.2.1.31</ecNumber>
    </recommendedName>
</protein>
<dbReference type="InterPro" id="IPR006102">
    <property type="entry name" value="Ig-like_GH2"/>
</dbReference>
<evidence type="ECO:0000256" key="5">
    <source>
        <dbReference type="ARBA" id="ARBA00022801"/>
    </source>
</evidence>
<dbReference type="InterPro" id="IPR023232">
    <property type="entry name" value="Glyco_hydro_2_AS"/>
</dbReference>
<keyword evidence="13" id="KW-1185">Reference proteome</keyword>
<dbReference type="InterPro" id="IPR023230">
    <property type="entry name" value="Glyco_hydro_2_CS"/>
</dbReference>
<dbReference type="InterPro" id="IPR006103">
    <property type="entry name" value="Glyco_hydro_2_cat"/>
</dbReference>
<evidence type="ECO:0000256" key="8">
    <source>
        <dbReference type="SAM" id="SignalP"/>
    </source>
</evidence>
<dbReference type="GO" id="GO:0019391">
    <property type="term" value="P:glucuronoside catabolic process"/>
    <property type="evidence" value="ECO:0007669"/>
    <property type="project" value="TreeGrafter"/>
</dbReference>
<dbReference type="AlphaFoldDB" id="A0A9P0G5Y7"/>
<dbReference type="InterPro" id="IPR006104">
    <property type="entry name" value="Glyco_hydro_2_N"/>
</dbReference>
<name>A0A9P0G5Y7_9CUCU</name>
<dbReference type="EC" id="3.2.1.31" evidence="3 7"/>
<evidence type="ECO:0000256" key="2">
    <source>
        <dbReference type="ARBA" id="ARBA00007401"/>
    </source>
</evidence>
<keyword evidence="6 7" id="KW-0326">Glycosidase</keyword>
<dbReference type="InterPro" id="IPR008979">
    <property type="entry name" value="Galactose-bd-like_sf"/>
</dbReference>
<dbReference type="SUPFAM" id="SSF49303">
    <property type="entry name" value="beta-Galactosidase/glucuronidase domain"/>
    <property type="match status" value="1"/>
</dbReference>
<dbReference type="PRINTS" id="PR00132">
    <property type="entry name" value="GLHYDRLASE2"/>
</dbReference>
<dbReference type="PROSITE" id="PS00608">
    <property type="entry name" value="GLYCOSYL_HYDROL_F2_2"/>
    <property type="match status" value="1"/>
</dbReference>
<keyword evidence="5 7" id="KW-0378">Hydrolase</keyword>
<dbReference type="SUPFAM" id="SSF51445">
    <property type="entry name" value="(Trans)glycosidases"/>
    <property type="match status" value="1"/>
</dbReference>
<dbReference type="PROSITE" id="PS00719">
    <property type="entry name" value="GLYCOSYL_HYDROL_F2_1"/>
    <property type="match status" value="1"/>
</dbReference>
<dbReference type="FunFam" id="3.20.20.80:FF:000029">
    <property type="entry name" value="Beta-glucuronidase"/>
    <property type="match status" value="1"/>
</dbReference>
<dbReference type="Proteomes" id="UP001153636">
    <property type="component" value="Chromosome 14"/>
</dbReference>
<organism evidence="12 13">
    <name type="scientific">Psylliodes chrysocephalus</name>
    <dbReference type="NCBI Taxonomy" id="3402493"/>
    <lineage>
        <taxon>Eukaryota</taxon>
        <taxon>Metazoa</taxon>
        <taxon>Ecdysozoa</taxon>
        <taxon>Arthropoda</taxon>
        <taxon>Hexapoda</taxon>
        <taxon>Insecta</taxon>
        <taxon>Pterygota</taxon>
        <taxon>Neoptera</taxon>
        <taxon>Endopterygota</taxon>
        <taxon>Coleoptera</taxon>
        <taxon>Polyphaga</taxon>
        <taxon>Cucujiformia</taxon>
        <taxon>Chrysomeloidea</taxon>
        <taxon>Chrysomelidae</taxon>
        <taxon>Galerucinae</taxon>
        <taxon>Alticini</taxon>
        <taxon>Psylliodes</taxon>
    </lineage>
</organism>
<dbReference type="Pfam" id="PF00703">
    <property type="entry name" value="Glyco_hydro_2"/>
    <property type="match status" value="1"/>
</dbReference>
<gene>
    <name evidence="12" type="ORF">PSYICH_LOCUS4317</name>
</gene>
<dbReference type="FunFam" id="2.60.40.10:FF:000628">
    <property type="entry name" value="Beta-glucuronidase"/>
    <property type="match status" value="1"/>
</dbReference>
<dbReference type="InterPro" id="IPR017853">
    <property type="entry name" value="GH"/>
</dbReference>
<dbReference type="PANTHER" id="PTHR10066">
    <property type="entry name" value="BETA-GLUCURONIDASE"/>
    <property type="match status" value="1"/>
</dbReference>